<dbReference type="SUPFAM" id="SSF48652">
    <property type="entry name" value="Tetraspanin"/>
    <property type="match status" value="1"/>
</dbReference>
<keyword evidence="2" id="KW-0472">Membrane</keyword>
<keyword evidence="4" id="KW-1185">Reference proteome</keyword>
<evidence type="ECO:0000256" key="1">
    <source>
        <dbReference type="SAM" id="MobiDB-lite"/>
    </source>
</evidence>
<dbReference type="OrthoDB" id="7869716at2759"/>
<dbReference type="STRING" id="7217.B3MBP5"/>
<dbReference type="eggNOG" id="KOG3882">
    <property type="taxonomic scope" value="Eukaryota"/>
</dbReference>
<evidence type="ECO:0000313" key="3">
    <source>
        <dbReference type="EMBL" id="EDV38191.1"/>
    </source>
</evidence>
<dbReference type="EMBL" id="CH902619">
    <property type="protein sequence ID" value="EDV38191.1"/>
    <property type="molecule type" value="Genomic_DNA"/>
</dbReference>
<dbReference type="KEGG" id="dan:6496669"/>
<feature type="transmembrane region" description="Helical" evidence="2">
    <location>
        <begin position="59"/>
        <end position="79"/>
    </location>
</feature>
<organism evidence="3 4">
    <name type="scientific">Drosophila ananassae</name>
    <name type="common">Fruit fly</name>
    <dbReference type="NCBI Taxonomy" id="7217"/>
    <lineage>
        <taxon>Eukaryota</taxon>
        <taxon>Metazoa</taxon>
        <taxon>Ecdysozoa</taxon>
        <taxon>Arthropoda</taxon>
        <taxon>Hexapoda</taxon>
        <taxon>Insecta</taxon>
        <taxon>Pterygota</taxon>
        <taxon>Neoptera</taxon>
        <taxon>Endopterygota</taxon>
        <taxon>Diptera</taxon>
        <taxon>Brachycera</taxon>
        <taxon>Muscomorpha</taxon>
        <taxon>Ephydroidea</taxon>
        <taxon>Drosophilidae</taxon>
        <taxon>Drosophila</taxon>
        <taxon>Sophophora</taxon>
    </lineage>
</organism>
<protein>
    <recommendedName>
        <fullName evidence="5">Tetraspanin</fullName>
    </recommendedName>
</protein>
<feature type="region of interest" description="Disordered" evidence="1">
    <location>
        <begin position="224"/>
        <end position="259"/>
    </location>
</feature>
<feature type="transmembrane region" description="Helical" evidence="2">
    <location>
        <begin position="194"/>
        <end position="211"/>
    </location>
</feature>
<feature type="transmembrane region" description="Helical" evidence="2">
    <location>
        <begin position="20"/>
        <end position="39"/>
    </location>
</feature>
<dbReference type="FunCoup" id="B3MBP5">
    <property type="interactions" value="24"/>
</dbReference>
<dbReference type="PhylomeDB" id="B3MBP5"/>
<dbReference type="OMA" id="IWMAKLP"/>
<feature type="compositionally biased region" description="Basic and acidic residues" evidence="1">
    <location>
        <begin position="227"/>
        <end position="237"/>
    </location>
</feature>
<dbReference type="InParanoid" id="B3MBP5"/>
<keyword evidence="2" id="KW-0812">Transmembrane</keyword>
<keyword evidence="2" id="KW-1133">Transmembrane helix</keyword>
<name>B3MBP5_DROAN</name>
<dbReference type="AlphaFoldDB" id="B3MBP5"/>
<dbReference type="GeneID" id="6496669"/>
<dbReference type="InterPro" id="IPR008952">
    <property type="entry name" value="Tetraspanin_EC2_sf"/>
</dbReference>
<reference evidence="3 4" key="1">
    <citation type="journal article" date="2007" name="Nature">
        <title>Evolution of genes and genomes on the Drosophila phylogeny.</title>
        <authorList>
            <consortium name="Drosophila 12 Genomes Consortium"/>
            <person name="Clark A.G."/>
            <person name="Eisen M.B."/>
            <person name="Smith D.R."/>
            <person name="Bergman C.M."/>
            <person name="Oliver B."/>
            <person name="Markow T.A."/>
            <person name="Kaufman T.C."/>
            <person name="Kellis M."/>
            <person name="Gelbart W."/>
            <person name="Iyer V.N."/>
            <person name="Pollard D.A."/>
            <person name="Sackton T.B."/>
            <person name="Larracuente A.M."/>
            <person name="Singh N.D."/>
            <person name="Abad J.P."/>
            <person name="Abt D.N."/>
            <person name="Adryan B."/>
            <person name="Aguade M."/>
            <person name="Akashi H."/>
            <person name="Anderson W.W."/>
            <person name="Aquadro C.F."/>
            <person name="Ardell D.H."/>
            <person name="Arguello R."/>
            <person name="Artieri C.G."/>
            <person name="Barbash D.A."/>
            <person name="Barker D."/>
            <person name="Barsanti P."/>
            <person name="Batterham P."/>
            <person name="Batzoglou S."/>
            <person name="Begun D."/>
            <person name="Bhutkar A."/>
            <person name="Blanco E."/>
            <person name="Bosak S.A."/>
            <person name="Bradley R.K."/>
            <person name="Brand A.D."/>
            <person name="Brent M.R."/>
            <person name="Brooks A.N."/>
            <person name="Brown R.H."/>
            <person name="Butlin R.K."/>
            <person name="Caggese C."/>
            <person name="Calvi B.R."/>
            <person name="Bernardo de Carvalho A."/>
            <person name="Caspi A."/>
            <person name="Castrezana S."/>
            <person name="Celniker S.E."/>
            <person name="Chang J.L."/>
            <person name="Chapple C."/>
            <person name="Chatterji S."/>
            <person name="Chinwalla A."/>
            <person name="Civetta A."/>
            <person name="Clifton S.W."/>
            <person name="Comeron J.M."/>
            <person name="Costello J.C."/>
            <person name="Coyne J.A."/>
            <person name="Daub J."/>
            <person name="David R.G."/>
            <person name="Delcher A.L."/>
            <person name="Delehaunty K."/>
            <person name="Do C.B."/>
            <person name="Ebling H."/>
            <person name="Edwards K."/>
            <person name="Eickbush T."/>
            <person name="Evans J.D."/>
            <person name="Filipski A."/>
            <person name="Findeiss S."/>
            <person name="Freyhult E."/>
            <person name="Fulton L."/>
            <person name="Fulton R."/>
            <person name="Garcia A.C."/>
            <person name="Gardiner A."/>
            <person name="Garfield D.A."/>
            <person name="Garvin B.E."/>
            <person name="Gibson G."/>
            <person name="Gilbert D."/>
            <person name="Gnerre S."/>
            <person name="Godfrey J."/>
            <person name="Good R."/>
            <person name="Gotea V."/>
            <person name="Gravely B."/>
            <person name="Greenberg A.J."/>
            <person name="Griffiths-Jones S."/>
            <person name="Gross S."/>
            <person name="Guigo R."/>
            <person name="Gustafson E.A."/>
            <person name="Haerty W."/>
            <person name="Hahn M.W."/>
            <person name="Halligan D.L."/>
            <person name="Halpern A.L."/>
            <person name="Halter G.M."/>
            <person name="Han M.V."/>
            <person name="Heger A."/>
            <person name="Hillier L."/>
            <person name="Hinrichs A.S."/>
            <person name="Holmes I."/>
            <person name="Hoskins R.A."/>
            <person name="Hubisz M.J."/>
            <person name="Hultmark D."/>
            <person name="Huntley M.A."/>
            <person name="Jaffe D.B."/>
            <person name="Jagadeeshan S."/>
            <person name="Jeck W.R."/>
            <person name="Johnson J."/>
            <person name="Jones C.D."/>
            <person name="Jordan W.C."/>
            <person name="Karpen G.H."/>
            <person name="Kataoka E."/>
            <person name="Keightley P.D."/>
            <person name="Kheradpour P."/>
            <person name="Kirkness E.F."/>
            <person name="Koerich L.B."/>
            <person name="Kristiansen K."/>
            <person name="Kudrna D."/>
            <person name="Kulathinal R.J."/>
            <person name="Kumar S."/>
            <person name="Kwok R."/>
            <person name="Lander E."/>
            <person name="Langley C.H."/>
            <person name="Lapoint R."/>
            <person name="Lazzaro B.P."/>
            <person name="Lee S.J."/>
            <person name="Levesque L."/>
            <person name="Li R."/>
            <person name="Lin C.F."/>
            <person name="Lin M.F."/>
            <person name="Lindblad-Toh K."/>
            <person name="Llopart A."/>
            <person name="Long M."/>
            <person name="Low L."/>
            <person name="Lozovsky E."/>
            <person name="Lu J."/>
            <person name="Luo M."/>
            <person name="Machado C.A."/>
            <person name="Makalowski W."/>
            <person name="Marzo M."/>
            <person name="Matsuda M."/>
            <person name="Matzkin L."/>
            <person name="McAllister B."/>
            <person name="McBride C.S."/>
            <person name="McKernan B."/>
            <person name="McKernan K."/>
            <person name="Mendez-Lago M."/>
            <person name="Minx P."/>
            <person name="Mollenhauer M.U."/>
            <person name="Montooth K."/>
            <person name="Mount S.M."/>
            <person name="Mu X."/>
            <person name="Myers E."/>
            <person name="Negre B."/>
            <person name="Newfeld S."/>
            <person name="Nielsen R."/>
            <person name="Noor M.A."/>
            <person name="O'Grady P."/>
            <person name="Pachter L."/>
            <person name="Papaceit M."/>
            <person name="Parisi M.J."/>
            <person name="Parisi M."/>
            <person name="Parts L."/>
            <person name="Pedersen J.S."/>
            <person name="Pesole G."/>
            <person name="Phillippy A.M."/>
            <person name="Ponting C.P."/>
            <person name="Pop M."/>
            <person name="Porcelli D."/>
            <person name="Powell J.R."/>
            <person name="Prohaska S."/>
            <person name="Pruitt K."/>
            <person name="Puig M."/>
            <person name="Quesneville H."/>
            <person name="Ram K.R."/>
            <person name="Rand D."/>
            <person name="Rasmussen M.D."/>
            <person name="Reed L.K."/>
            <person name="Reenan R."/>
            <person name="Reily A."/>
            <person name="Remington K.A."/>
            <person name="Rieger T.T."/>
            <person name="Ritchie M.G."/>
            <person name="Robin C."/>
            <person name="Rogers Y.H."/>
            <person name="Rohde C."/>
            <person name="Rozas J."/>
            <person name="Rubenfield M.J."/>
            <person name="Ruiz A."/>
            <person name="Russo S."/>
            <person name="Salzberg S.L."/>
            <person name="Sanchez-Gracia A."/>
            <person name="Saranga D.J."/>
            <person name="Sato H."/>
            <person name="Schaeffer S.W."/>
            <person name="Schatz M.C."/>
            <person name="Schlenke T."/>
            <person name="Schwartz R."/>
            <person name="Segarra C."/>
            <person name="Singh R.S."/>
            <person name="Sirot L."/>
            <person name="Sirota M."/>
            <person name="Sisneros N.B."/>
            <person name="Smith C.D."/>
            <person name="Smith T.F."/>
            <person name="Spieth J."/>
            <person name="Stage D.E."/>
            <person name="Stark A."/>
            <person name="Stephan W."/>
            <person name="Strausberg R.L."/>
            <person name="Strempel S."/>
            <person name="Sturgill D."/>
            <person name="Sutton G."/>
            <person name="Sutton G.G."/>
            <person name="Tao W."/>
            <person name="Teichmann S."/>
            <person name="Tobari Y.N."/>
            <person name="Tomimura Y."/>
            <person name="Tsolas J.M."/>
            <person name="Valente V.L."/>
            <person name="Venter E."/>
            <person name="Venter J.C."/>
            <person name="Vicario S."/>
            <person name="Vieira F.G."/>
            <person name="Vilella A.J."/>
            <person name="Villasante A."/>
            <person name="Walenz B."/>
            <person name="Wang J."/>
            <person name="Wasserman M."/>
            <person name="Watts T."/>
            <person name="Wilson D."/>
            <person name="Wilson R.K."/>
            <person name="Wing R.A."/>
            <person name="Wolfner M.F."/>
            <person name="Wong A."/>
            <person name="Wong G.K."/>
            <person name="Wu C.I."/>
            <person name="Wu G."/>
            <person name="Yamamoto D."/>
            <person name="Yang H.P."/>
            <person name="Yang S.P."/>
            <person name="Yorke J.A."/>
            <person name="Yoshida K."/>
            <person name="Zdobnov E."/>
            <person name="Zhang P."/>
            <person name="Zhang Y."/>
            <person name="Zimin A.V."/>
            <person name="Baldwin J."/>
            <person name="Abdouelleil A."/>
            <person name="Abdulkadir J."/>
            <person name="Abebe A."/>
            <person name="Abera B."/>
            <person name="Abreu J."/>
            <person name="Acer S.C."/>
            <person name="Aftuck L."/>
            <person name="Alexander A."/>
            <person name="An P."/>
            <person name="Anderson E."/>
            <person name="Anderson S."/>
            <person name="Arachi H."/>
            <person name="Azer M."/>
            <person name="Bachantsang P."/>
            <person name="Barry A."/>
            <person name="Bayul T."/>
            <person name="Berlin A."/>
            <person name="Bessette D."/>
            <person name="Bloom T."/>
            <person name="Blye J."/>
            <person name="Boguslavskiy L."/>
            <person name="Bonnet C."/>
            <person name="Boukhgalter B."/>
            <person name="Bourzgui I."/>
            <person name="Brown A."/>
            <person name="Cahill P."/>
            <person name="Channer S."/>
            <person name="Cheshatsang Y."/>
            <person name="Chuda L."/>
            <person name="Citroen M."/>
            <person name="Collymore A."/>
            <person name="Cooke P."/>
            <person name="Costello M."/>
            <person name="D'Aco K."/>
            <person name="Daza R."/>
            <person name="De Haan G."/>
            <person name="DeGray S."/>
            <person name="DeMaso C."/>
            <person name="Dhargay N."/>
            <person name="Dooley K."/>
            <person name="Dooley E."/>
            <person name="Doricent M."/>
            <person name="Dorje P."/>
            <person name="Dorjee K."/>
            <person name="Dupes A."/>
            <person name="Elong R."/>
            <person name="Falk J."/>
            <person name="Farina A."/>
            <person name="Faro S."/>
            <person name="Ferguson D."/>
            <person name="Fisher S."/>
            <person name="Foley C.D."/>
            <person name="Franke A."/>
            <person name="Friedrich D."/>
            <person name="Gadbois L."/>
            <person name="Gearin G."/>
            <person name="Gearin C.R."/>
            <person name="Giannoukos G."/>
            <person name="Goode T."/>
            <person name="Graham J."/>
            <person name="Grandbois E."/>
            <person name="Grewal S."/>
            <person name="Gyaltsen K."/>
            <person name="Hafez N."/>
            <person name="Hagos B."/>
            <person name="Hall J."/>
            <person name="Henson C."/>
            <person name="Hollinger A."/>
            <person name="Honan T."/>
            <person name="Huard M.D."/>
            <person name="Hughes L."/>
            <person name="Hurhula B."/>
            <person name="Husby M.E."/>
            <person name="Kamat A."/>
            <person name="Kanga B."/>
            <person name="Kashin S."/>
            <person name="Khazanovich D."/>
            <person name="Kisner P."/>
            <person name="Lance K."/>
            <person name="Lara M."/>
            <person name="Lee W."/>
            <person name="Lennon N."/>
            <person name="Letendre F."/>
            <person name="LeVine R."/>
            <person name="Lipovsky A."/>
            <person name="Liu X."/>
            <person name="Liu J."/>
            <person name="Liu S."/>
            <person name="Lokyitsang T."/>
            <person name="Lokyitsang Y."/>
            <person name="Lubonja R."/>
            <person name="Lui A."/>
            <person name="MacDonald P."/>
            <person name="Magnisalis V."/>
            <person name="Maru K."/>
            <person name="Matthews C."/>
            <person name="McCusker W."/>
            <person name="McDonough S."/>
            <person name="Mehta T."/>
            <person name="Meldrim J."/>
            <person name="Meneus L."/>
            <person name="Mihai O."/>
            <person name="Mihalev A."/>
            <person name="Mihova T."/>
            <person name="Mittelman R."/>
            <person name="Mlenga V."/>
            <person name="Montmayeur A."/>
            <person name="Mulrain L."/>
            <person name="Navidi A."/>
            <person name="Naylor J."/>
            <person name="Negash T."/>
            <person name="Nguyen T."/>
            <person name="Nguyen N."/>
            <person name="Nicol R."/>
            <person name="Norbu C."/>
            <person name="Norbu N."/>
            <person name="Novod N."/>
            <person name="O'Neill B."/>
            <person name="Osman S."/>
            <person name="Markiewicz E."/>
            <person name="Oyono O.L."/>
            <person name="Patti C."/>
            <person name="Phunkhang P."/>
            <person name="Pierre F."/>
            <person name="Priest M."/>
            <person name="Raghuraman S."/>
            <person name="Rege F."/>
            <person name="Reyes R."/>
            <person name="Rise C."/>
            <person name="Rogov P."/>
            <person name="Ross K."/>
            <person name="Ryan E."/>
            <person name="Settipalli S."/>
            <person name="Shea T."/>
            <person name="Sherpa N."/>
            <person name="Shi L."/>
            <person name="Shih D."/>
            <person name="Sparrow T."/>
            <person name="Spaulding J."/>
            <person name="Stalker J."/>
            <person name="Stange-Thomann N."/>
            <person name="Stavropoulos S."/>
            <person name="Stone C."/>
            <person name="Strader C."/>
            <person name="Tesfaye S."/>
            <person name="Thomson T."/>
            <person name="Thoulutsang Y."/>
            <person name="Thoulutsang D."/>
            <person name="Topham K."/>
            <person name="Topping I."/>
            <person name="Tsamla T."/>
            <person name="Vassiliev H."/>
            <person name="Vo A."/>
            <person name="Wangchuk T."/>
            <person name="Wangdi T."/>
            <person name="Weiand M."/>
            <person name="Wilkinson J."/>
            <person name="Wilson A."/>
            <person name="Yadav S."/>
            <person name="Young G."/>
            <person name="Yu Q."/>
            <person name="Zembek L."/>
            <person name="Zhong D."/>
            <person name="Zimmer A."/>
            <person name="Zwirko Z."/>
            <person name="Jaffe D.B."/>
            <person name="Alvarez P."/>
            <person name="Brockman W."/>
            <person name="Butler J."/>
            <person name="Chin C."/>
            <person name="Gnerre S."/>
            <person name="Grabherr M."/>
            <person name="Kleber M."/>
            <person name="Mauceli E."/>
            <person name="MacCallum I."/>
        </authorList>
    </citation>
    <scope>NUCLEOTIDE SEQUENCE [LARGE SCALE GENOMIC DNA]</scope>
    <source>
        <strain evidence="4">Tucson 14024-0371.13</strain>
    </source>
</reference>
<gene>
    <name evidence="3" type="primary">Dana\GF13834</name>
    <name evidence="3" type="synonym">dana_GLEANR_13841</name>
    <name evidence="3" type="ORF">GF13834</name>
</gene>
<dbReference type="GO" id="GO:0016020">
    <property type="term" value="C:membrane"/>
    <property type="evidence" value="ECO:0007669"/>
    <property type="project" value="InterPro"/>
</dbReference>
<evidence type="ECO:0000313" key="4">
    <source>
        <dbReference type="Proteomes" id="UP000007801"/>
    </source>
</evidence>
<accession>B3MBP5</accession>
<feature type="compositionally biased region" description="Polar residues" evidence="1">
    <location>
        <begin position="238"/>
        <end position="251"/>
    </location>
</feature>
<evidence type="ECO:0000256" key="2">
    <source>
        <dbReference type="SAM" id="Phobius"/>
    </source>
</evidence>
<dbReference type="Proteomes" id="UP000007801">
    <property type="component" value="Unassembled WGS sequence"/>
</dbReference>
<dbReference type="HOGENOM" id="CLU_1074664_0_0_1"/>
<feature type="transmembrane region" description="Helical" evidence="2">
    <location>
        <begin position="91"/>
        <end position="112"/>
    </location>
</feature>
<sequence>MAKRCRWCRVSRDCVLHINVVLIVIGLIFMLDVFSHLYLRSTMFPDIRLYPVVIRGWLFWIRGLTMLSYIAEAILGIWMAKLPSLIKYGGYILIGLAVLLYTVSIAVTRFMYRDRFEYFAQLLVYQMWLKRTLGTIEAEFSCCGMVGVIDYQTPSANRTWSSGSCCSEPNCPGCNPKVEEYLWTIEMDVARDNIIESVFLALGMIVMLMHFHGVNFYEDLLEDDSDDTTKATEEENSKNISFGEESSQPSDRNSDYLRK</sequence>
<proteinExistence type="predicted"/>
<evidence type="ECO:0008006" key="5">
    <source>
        <dbReference type="Google" id="ProtNLM"/>
    </source>
</evidence>